<name>A0A383E163_9ZZZZ</name>
<dbReference type="AlphaFoldDB" id="A0A383E163"/>
<sequence length="91" mass="10284">MMCLNWFSPQIVNQENKMENQEVLKAIAVLADKTGRYHERLMAVERDNVRLQKELKDHKNGCGCENSSEKKDMSFSVGGNEAEAECESCSA</sequence>
<proteinExistence type="predicted"/>
<gene>
    <name evidence="1" type="ORF">METZ01_LOCUS503158</name>
</gene>
<accession>A0A383E163</accession>
<reference evidence="1" key="1">
    <citation type="submission" date="2018-05" db="EMBL/GenBank/DDBJ databases">
        <authorList>
            <person name="Lanie J.A."/>
            <person name="Ng W.-L."/>
            <person name="Kazmierczak K.M."/>
            <person name="Andrzejewski T.M."/>
            <person name="Davidsen T.M."/>
            <person name="Wayne K.J."/>
            <person name="Tettelin H."/>
            <person name="Glass J.I."/>
            <person name="Rusch D."/>
            <person name="Podicherti R."/>
            <person name="Tsui H.-C.T."/>
            <person name="Winkler M.E."/>
        </authorList>
    </citation>
    <scope>NUCLEOTIDE SEQUENCE</scope>
</reference>
<organism evidence="1">
    <name type="scientific">marine metagenome</name>
    <dbReference type="NCBI Taxonomy" id="408172"/>
    <lineage>
        <taxon>unclassified sequences</taxon>
        <taxon>metagenomes</taxon>
        <taxon>ecological metagenomes</taxon>
    </lineage>
</organism>
<evidence type="ECO:0000313" key="1">
    <source>
        <dbReference type="EMBL" id="SVE50304.1"/>
    </source>
</evidence>
<dbReference type="EMBL" id="UINC01221817">
    <property type="protein sequence ID" value="SVE50304.1"/>
    <property type="molecule type" value="Genomic_DNA"/>
</dbReference>
<protein>
    <submittedName>
        <fullName evidence="1">Uncharacterized protein</fullName>
    </submittedName>
</protein>